<dbReference type="InterPro" id="IPR039564">
    <property type="entry name" value="Peptidase_C39-like"/>
</dbReference>
<gene>
    <name evidence="3" type="ORF">SAMN02745136_02320</name>
</gene>
<dbReference type="Pfam" id="PF13529">
    <property type="entry name" value="Peptidase_C39_2"/>
    <property type="match status" value="1"/>
</dbReference>
<keyword evidence="1" id="KW-0732">Signal</keyword>
<dbReference type="OrthoDB" id="2966913at2"/>
<evidence type="ECO:0000313" key="3">
    <source>
        <dbReference type="EMBL" id="SHK36872.1"/>
    </source>
</evidence>
<dbReference type="Proteomes" id="UP000184386">
    <property type="component" value="Unassembled WGS sequence"/>
</dbReference>
<dbReference type="AlphaFoldDB" id="A0A1M6RWJ8"/>
<feature type="chain" id="PRO_5013065105" evidence="1">
    <location>
        <begin position="31"/>
        <end position="254"/>
    </location>
</feature>
<accession>A0A1M6RWJ8</accession>
<reference evidence="3 4" key="1">
    <citation type="submission" date="2016-11" db="EMBL/GenBank/DDBJ databases">
        <authorList>
            <person name="Jaros S."/>
            <person name="Januszkiewicz K."/>
            <person name="Wedrychowicz H."/>
        </authorList>
    </citation>
    <scope>NUCLEOTIDE SEQUENCE [LARGE SCALE GENOMIC DNA]</scope>
    <source>
        <strain evidence="3 4">DSM 15929</strain>
    </source>
</reference>
<keyword evidence="4" id="KW-1185">Reference proteome</keyword>
<feature type="domain" description="Peptidase C39-like" evidence="2">
    <location>
        <begin position="106"/>
        <end position="232"/>
    </location>
</feature>
<evidence type="ECO:0000313" key="4">
    <source>
        <dbReference type="Proteomes" id="UP000184386"/>
    </source>
</evidence>
<proteinExistence type="predicted"/>
<evidence type="ECO:0000256" key="1">
    <source>
        <dbReference type="SAM" id="SignalP"/>
    </source>
</evidence>
<protein>
    <submittedName>
        <fullName evidence="3">Peptidase_C39 like family protein</fullName>
    </submittedName>
</protein>
<dbReference type="EMBL" id="FRAC01000011">
    <property type="protein sequence ID" value="SHK36872.1"/>
    <property type="molecule type" value="Genomic_DNA"/>
</dbReference>
<feature type="signal peptide" evidence="1">
    <location>
        <begin position="1"/>
        <end position="30"/>
    </location>
</feature>
<evidence type="ECO:0000259" key="2">
    <source>
        <dbReference type="Pfam" id="PF13529"/>
    </source>
</evidence>
<organism evidence="3 4">
    <name type="scientific">Anaerocolumna jejuensis DSM 15929</name>
    <dbReference type="NCBI Taxonomy" id="1121322"/>
    <lineage>
        <taxon>Bacteria</taxon>
        <taxon>Bacillati</taxon>
        <taxon>Bacillota</taxon>
        <taxon>Clostridia</taxon>
        <taxon>Lachnospirales</taxon>
        <taxon>Lachnospiraceae</taxon>
        <taxon>Anaerocolumna</taxon>
    </lineage>
</organism>
<dbReference type="RefSeq" id="WP_073275998.1">
    <property type="nucleotide sequence ID" value="NZ_FRAC01000011.1"/>
</dbReference>
<dbReference type="Gene3D" id="3.90.70.10">
    <property type="entry name" value="Cysteine proteinases"/>
    <property type="match status" value="1"/>
</dbReference>
<name>A0A1M6RWJ8_9FIRM</name>
<sequence>MFHLKNLSKSFLVLTMVTAFTFSSIVPANAATSPTKVKNSDTSLKKQTETFSNGMGGAYVSQEENTNNADLIKLEATKKLAKNISIDAIQPLAANWVNLPGTTYRYEQLDPYYCVPATMQTILRYNNGTTPPTQDTIAKAMNFKSGSGVDFLKVAPYLNGVQTKNSYATHSKSAKDDMTYRINADISNYVVPTSIRIQVSNSSDWFYTTSGHALVANDIRSDKSEVQLVDPAAGYSWYTKTTSNLFKVFTHLAW</sequence>